<name>A0A815U1D0_9BILA</name>
<evidence type="ECO:0000313" key="2">
    <source>
        <dbReference type="EMBL" id="CAF1513526.1"/>
    </source>
</evidence>
<keyword evidence="1" id="KW-0732">Signal</keyword>
<evidence type="ECO:0000256" key="1">
    <source>
        <dbReference type="SAM" id="SignalP"/>
    </source>
</evidence>
<dbReference type="AlphaFoldDB" id="A0A815U1D0"/>
<protein>
    <submittedName>
        <fullName evidence="2">Uncharacterized protein</fullName>
    </submittedName>
</protein>
<dbReference type="Proteomes" id="UP000663864">
    <property type="component" value="Unassembled WGS sequence"/>
</dbReference>
<reference evidence="2" key="1">
    <citation type="submission" date="2021-02" db="EMBL/GenBank/DDBJ databases">
        <authorList>
            <person name="Nowell W R."/>
        </authorList>
    </citation>
    <scope>NUCLEOTIDE SEQUENCE</scope>
</reference>
<feature type="signal peptide" evidence="1">
    <location>
        <begin position="1"/>
        <end position="24"/>
    </location>
</feature>
<sequence>MTAAATLLVFYFTLLILILNDVYCMVRDDPPYLRHQQAVHYCANYTYYIYGRSNHRYNHAHNLCQLPPHIGPTIPPATFNSMQLDLIYINNASPYWDFFAETHDFKIVFPPAAHTNPFNMSLLHISTQKIIHDQTHFTCRMVHGSTGVIVEHINADEQDALIRDWFYCCCPRQLINQENTYVLNTFLRVLRPGVPQYTSHTG</sequence>
<evidence type="ECO:0000313" key="3">
    <source>
        <dbReference type="EMBL" id="CAF4197458.1"/>
    </source>
</evidence>
<dbReference type="EMBL" id="CAJOBD010014178">
    <property type="protein sequence ID" value="CAF4197458.1"/>
    <property type="molecule type" value="Genomic_DNA"/>
</dbReference>
<comment type="caution">
    <text evidence="2">The sequence shown here is derived from an EMBL/GenBank/DDBJ whole genome shotgun (WGS) entry which is preliminary data.</text>
</comment>
<dbReference type="EMBL" id="CAJNOT010007958">
    <property type="protein sequence ID" value="CAF1513526.1"/>
    <property type="molecule type" value="Genomic_DNA"/>
</dbReference>
<accession>A0A815U1D0</accession>
<organism evidence="2 4">
    <name type="scientific">Rotaria sordida</name>
    <dbReference type="NCBI Taxonomy" id="392033"/>
    <lineage>
        <taxon>Eukaryota</taxon>
        <taxon>Metazoa</taxon>
        <taxon>Spiralia</taxon>
        <taxon>Gnathifera</taxon>
        <taxon>Rotifera</taxon>
        <taxon>Eurotatoria</taxon>
        <taxon>Bdelloidea</taxon>
        <taxon>Philodinida</taxon>
        <taxon>Philodinidae</taxon>
        <taxon>Rotaria</taxon>
    </lineage>
</organism>
<proteinExistence type="predicted"/>
<feature type="chain" id="PRO_5036412339" evidence="1">
    <location>
        <begin position="25"/>
        <end position="202"/>
    </location>
</feature>
<dbReference type="Proteomes" id="UP000663836">
    <property type="component" value="Unassembled WGS sequence"/>
</dbReference>
<gene>
    <name evidence="3" type="ORF">JBS370_LOCUS36348</name>
    <name evidence="2" type="ORF">ZHD862_LOCUS38035</name>
</gene>
<evidence type="ECO:0000313" key="4">
    <source>
        <dbReference type="Proteomes" id="UP000663864"/>
    </source>
</evidence>